<sequence>MSPEKSMLLKTLQKQCNVENGRKALAIANKLAQARAANKQHVPHPQPDQDWEKSKPRSEKDTTSEDITSETETSAKGSGSSSSKKILDKVQDFPRKHPEAAAAIQKLVVELGKVALKR</sequence>
<keyword evidence="3" id="KW-1185">Reference proteome</keyword>
<feature type="compositionally biased region" description="Low complexity" evidence="1">
    <location>
        <begin position="70"/>
        <end position="84"/>
    </location>
</feature>
<protein>
    <submittedName>
        <fullName evidence="2">Uncharacterized protein</fullName>
    </submittedName>
</protein>
<feature type="region of interest" description="Disordered" evidence="1">
    <location>
        <begin position="32"/>
        <end position="92"/>
    </location>
</feature>
<reference evidence="2" key="1">
    <citation type="journal article" date="2020" name="bioRxiv">
        <title>Whole genome comparisons of ergot fungi reveals the divergence and evolution of species within the genus Claviceps are the result of varying mechanisms driving genome evolution and host range expansion.</title>
        <authorList>
            <person name="Wyka S.A."/>
            <person name="Mondo S.J."/>
            <person name="Liu M."/>
            <person name="Dettman J."/>
            <person name="Nalam V."/>
            <person name="Broders K.D."/>
        </authorList>
    </citation>
    <scope>NUCLEOTIDE SEQUENCE</scope>
    <source>
        <strain evidence="2">CCC 602</strain>
    </source>
</reference>
<dbReference type="AlphaFoldDB" id="A0A9P7N899"/>
<evidence type="ECO:0000256" key="1">
    <source>
        <dbReference type="SAM" id="MobiDB-lite"/>
    </source>
</evidence>
<dbReference type="Proteomes" id="UP000748025">
    <property type="component" value="Unassembled WGS sequence"/>
</dbReference>
<feature type="compositionally biased region" description="Basic and acidic residues" evidence="1">
    <location>
        <begin position="50"/>
        <end position="63"/>
    </location>
</feature>
<organism evidence="2 3">
    <name type="scientific">Claviceps pusilla</name>
    <dbReference type="NCBI Taxonomy" id="123648"/>
    <lineage>
        <taxon>Eukaryota</taxon>
        <taxon>Fungi</taxon>
        <taxon>Dikarya</taxon>
        <taxon>Ascomycota</taxon>
        <taxon>Pezizomycotina</taxon>
        <taxon>Sordariomycetes</taxon>
        <taxon>Hypocreomycetidae</taxon>
        <taxon>Hypocreales</taxon>
        <taxon>Clavicipitaceae</taxon>
        <taxon>Claviceps</taxon>
    </lineage>
</organism>
<evidence type="ECO:0000313" key="3">
    <source>
        <dbReference type="Proteomes" id="UP000748025"/>
    </source>
</evidence>
<comment type="caution">
    <text evidence="2">The sequence shown here is derived from an EMBL/GenBank/DDBJ whole genome shotgun (WGS) entry which is preliminary data.</text>
</comment>
<name>A0A9P7N899_9HYPO</name>
<evidence type="ECO:0000313" key="2">
    <source>
        <dbReference type="EMBL" id="KAG6002028.1"/>
    </source>
</evidence>
<dbReference type="EMBL" id="SRPW01001373">
    <property type="protein sequence ID" value="KAG6002028.1"/>
    <property type="molecule type" value="Genomic_DNA"/>
</dbReference>
<proteinExistence type="predicted"/>
<accession>A0A9P7N899</accession>
<dbReference type="OrthoDB" id="4961168at2759"/>
<gene>
    <name evidence="2" type="ORF">E4U43_001187</name>
</gene>